<evidence type="ECO:0000313" key="17">
    <source>
        <dbReference type="EMBL" id="EAT14467.1"/>
    </source>
</evidence>
<dbReference type="Pfam" id="PF02518">
    <property type="entry name" value="HATPase_c"/>
    <property type="match status" value="1"/>
</dbReference>
<dbReference type="InterPro" id="IPR036097">
    <property type="entry name" value="HisK_dim/P_sf"/>
</dbReference>
<evidence type="ECO:0000313" key="18">
    <source>
        <dbReference type="Proteomes" id="UP000005695"/>
    </source>
</evidence>
<keyword evidence="5" id="KW-0808">Transferase</keyword>
<evidence type="ECO:0000256" key="7">
    <source>
        <dbReference type="ARBA" id="ARBA00022741"/>
    </source>
</evidence>
<dbReference type="PROSITE" id="PS50109">
    <property type="entry name" value="HIS_KIN"/>
    <property type="match status" value="1"/>
</dbReference>
<keyword evidence="12 14" id="KW-0472">Membrane</keyword>
<dbReference type="Gene3D" id="1.10.287.130">
    <property type="match status" value="1"/>
</dbReference>
<protein>
    <recommendedName>
        <fullName evidence="3">histidine kinase</fullName>
        <ecNumber evidence="3">2.7.13.3</ecNumber>
    </recommendedName>
</protein>
<keyword evidence="10 14" id="KW-1133">Transmembrane helix</keyword>
<evidence type="ECO:0000259" key="16">
    <source>
        <dbReference type="PROSITE" id="PS50110"/>
    </source>
</evidence>
<dbReference type="InterPro" id="IPR003594">
    <property type="entry name" value="HATPase_dom"/>
</dbReference>
<evidence type="ECO:0000256" key="9">
    <source>
        <dbReference type="ARBA" id="ARBA00022840"/>
    </source>
</evidence>
<feature type="modified residue" description="4-aspartylphosphate" evidence="13">
    <location>
        <position position="595"/>
    </location>
</feature>
<dbReference type="EC" id="2.7.13.3" evidence="3"/>
<feature type="transmembrane region" description="Helical" evidence="14">
    <location>
        <begin position="13"/>
        <end position="35"/>
    </location>
</feature>
<dbReference type="SUPFAM" id="SSF47384">
    <property type="entry name" value="Homodimeric domain of signal transducing histidine kinase"/>
    <property type="match status" value="1"/>
</dbReference>
<keyword evidence="6 14" id="KW-0812">Transmembrane</keyword>
<feature type="domain" description="Response regulatory" evidence="16">
    <location>
        <begin position="679"/>
        <end position="792"/>
    </location>
</feature>
<gene>
    <name evidence="17" type="ORF">Dace_0317</name>
</gene>
<dbReference type="EMBL" id="AAEW02000025">
    <property type="protein sequence ID" value="EAT14467.1"/>
    <property type="molecule type" value="Genomic_DNA"/>
</dbReference>
<dbReference type="PANTHER" id="PTHR45339:SF1">
    <property type="entry name" value="HYBRID SIGNAL TRANSDUCTION HISTIDINE KINASE J"/>
    <property type="match status" value="1"/>
</dbReference>
<comment type="catalytic activity">
    <reaction evidence="1">
        <text>ATP + protein L-histidine = ADP + protein N-phospho-L-histidine.</text>
        <dbReference type="EC" id="2.7.13.3"/>
    </reaction>
</comment>
<evidence type="ECO:0000256" key="11">
    <source>
        <dbReference type="ARBA" id="ARBA00023012"/>
    </source>
</evidence>
<evidence type="ECO:0000256" key="1">
    <source>
        <dbReference type="ARBA" id="ARBA00000085"/>
    </source>
</evidence>
<dbReference type="PRINTS" id="PR00344">
    <property type="entry name" value="BCTRLSENSOR"/>
</dbReference>
<dbReference type="InterPro" id="IPR001789">
    <property type="entry name" value="Sig_transdc_resp-reg_receiver"/>
</dbReference>
<feature type="domain" description="Histidine kinase" evidence="15">
    <location>
        <begin position="306"/>
        <end position="527"/>
    </location>
</feature>
<proteinExistence type="predicted"/>
<dbReference type="GO" id="GO:0000155">
    <property type="term" value="F:phosphorelay sensor kinase activity"/>
    <property type="evidence" value="ECO:0007669"/>
    <property type="project" value="InterPro"/>
</dbReference>
<dbReference type="CDD" id="cd16922">
    <property type="entry name" value="HATPase_EvgS-ArcB-TorS-like"/>
    <property type="match status" value="1"/>
</dbReference>
<keyword evidence="18" id="KW-1185">Reference proteome</keyword>
<evidence type="ECO:0000259" key="15">
    <source>
        <dbReference type="PROSITE" id="PS50109"/>
    </source>
</evidence>
<dbReference type="PANTHER" id="PTHR45339">
    <property type="entry name" value="HYBRID SIGNAL TRANSDUCTION HISTIDINE KINASE J"/>
    <property type="match status" value="1"/>
</dbReference>
<feature type="transmembrane region" description="Helical" evidence="14">
    <location>
        <begin position="169"/>
        <end position="190"/>
    </location>
</feature>
<evidence type="ECO:0000256" key="13">
    <source>
        <dbReference type="PROSITE-ProRule" id="PRU00169"/>
    </source>
</evidence>
<comment type="subcellular location">
    <subcellularLocation>
        <location evidence="2">Membrane</location>
    </subcellularLocation>
</comment>
<dbReference type="GO" id="GO:0005524">
    <property type="term" value="F:ATP binding"/>
    <property type="evidence" value="ECO:0007669"/>
    <property type="project" value="UniProtKB-KW"/>
</dbReference>
<keyword evidence="8 17" id="KW-0418">Kinase</keyword>
<name>Q1JW60_DESA6</name>
<evidence type="ECO:0000256" key="5">
    <source>
        <dbReference type="ARBA" id="ARBA00022679"/>
    </source>
</evidence>
<keyword evidence="9" id="KW-0067">ATP-binding</keyword>
<dbReference type="InterPro" id="IPR005467">
    <property type="entry name" value="His_kinase_dom"/>
</dbReference>
<keyword evidence="11" id="KW-0902">Two-component regulatory system</keyword>
<dbReference type="InterPro" id="IPR011006">
    <property type="entry name" value="CheY-like_superfamily"/>
</dbReference>
<dbReference type="Gene3D" id="3.40.50.2300">
    <property type="match status" value="2"/>
</dbReference>
<dbReference type="SMART" id="SM00387">
    <property type="entry name" value="HATPase_c"/>
    <property type="match status" value="1"/>
</dbReference>
<keyword evidence="7" id="KW-0547">Nucleotide-binding</keyword>
<dbReference type="InterPro" id="IPR033417">
    <property type="entry name" value="CHASE8"/>
</dbReference>
<organism evidence="17 18">
    <name type="scientific">Desulfuromonas acetoxidans (strain DSM 684 / 11070)</name>
    <dbReference type="NCBI Taxonomy" id="281689"/>
    <lineage>
        <taxon>Bacteria</taxon>
        <taxon>Pseudomonadati</taxon>
        <taxon>Thermodesulfobacteriota</taxon>
        <taxon>Desulfuromonadia</taxon>
        <taxon>Desulfuromonadales</taxon>
        <taxon>Desulfuromonadaceae</taxon>
        <taxon>Desulfuromonas</taxon>
    </lineage>
</organism>
<dbReference type="SMART" id="SM00388">
    <property type="entry name" value="HisKA"/>
    <property type="match status" value="1"/>
</dbReference>
<dbReference type="Pfam" id="PF00072">
    <property type="entry name" value="Response_reg"/>
    <property type="match status" value="2"/>
</dbReference>
<dbReference type="SMART" id="SM00448">
    <property type="entry name" value="REC"/>
    <property type="match status" value="2"/>
</dbReference>
<accession>Q1JW60</accession>
<dbReference type="SUPFAM" id="SSF55874">
    <property type="entry name" value="ATPase domain of HSP90 chaperone/DNA topoisomerase II/histidine kinase"/>
    <property type="match status" value="1"/>
</dbReference>
<evidence type="ECO:0000256" key="6">
    <source>
        <dbReference type="ARBA" id="ARBA00022692"/>
    </source>
</evidence>
<dbReference type="CDD" id="cd17546">
    <property type="entry name" value="REC_hyHK_CKI1_RcsC-like"/>
    <property type="match status" value="1"/>
</dbReference>
<dbReference type="Proteomes" id="UP000005695">
    <property type="component" value="Unassembled WGS sequence"/>
</dbReference>
<dbReference type="InterPro" id="IPR036890">
    <property type="entry name" value="HATPase_C_sf"/>
</dbReference>
<dbReference type="Pfam" id="PF00512">
    <property type="entry name" value="HisKA"/>
    <property type="match status" value="1"/>
</dbReference>
<dbReference type="FunFam" id="3.30.565.10:FF:000010">
    <property type="entry name" value="Sensor histidine kinase RcsC"/>
    <property type="match status" value="1"/>
</dbReference>
<feature type="modified residue" description="4-aspartylphosphate" evidence="13">
    <location>
        <position position="728"/>
    </location>
</feature>
<dbReference type="SUPFAM" id="SSF52172">
    <property type="entry name" value="CheY-like"/>
    <property type="match status" value="2"/>
</dbReference>
<feature type="domain" description="Response regulatory" evidence="16">
    <location>
        <begin position="544"/>
        <end position="658"/>
    </location>
</feature>
<dbReference type="InterPro" id="IPR004358">
    <property type="entry name" value="Sig_transdc_His_kin-like_C"/>
</dbReference>
<evidence type="ECO:0000256" key="4">
    <source>
        <dbReference type="ARBA" id="ARBA00022553"/>
    </source>
</evidence>
<comment type="caution">
    <text evidence="17">The sequence shown here is derived from an EMBL/GenBank/DDBJ whole genome shotgun (WGS) entry which is preliminary data.</text>
</comment>
<evidence type="ECO:0000256" key="12">
    <source>
        <dbReference type="ARBA" id="ARBA00023136"/>
    </source>
</evidence>
<evidence type="ECO:0000256" key="2">
    <source>
        <dbReference type="ARBA" id="ARBA00004370"/>
    </source>
</evidence>
<evidence type="ECO:0000256" key="14">
    <source>
        <dbReference type="SAM" id="Phobius"/>
    </source>
</evidence>
<reference evidence="17" key="2">
    <citation type="submission" date="2006-05" db="EMBL/GenBank/DDBJ databases">
        <title>Sequencing of the draft genome and assembly of Desulfuromonas acetoxidans DSM 684.</title>
        <authorList>
            <consortium name="US DOE Joint Genome Institute (JGI-PGF)"/>
            <person name="Copeland A."/>
            <person name="Lucas S."/>
            <person name="Lapidus A."/>
            <person name="Barry K."/>
            <person name="Detter J.C."/>
            <person name="Glavina del Rio T."/>
            <person name="Hammon N."/>
            <person name="Israni S."/>
            <person name="Dalin E."/>
            <person name="Tice H."/>
            <person name="Bruce D."/>
            <person name="Pitluck S."/>
            <person name="Richardson P."/>
        </authorList>
    </citation>
    <scope>NUCLEOTIDE SEQUENCE [LARGE SCALE GENOMIC DNA]</scope>
    <source>
        <strain evidence="17">DSM 684</strain>
    </source>
</reference>
<dbReference type="Pfam" id="PF17152">
    <property type="entry name" value="CHASE8"/>
    <property type="match status" value="1"/>
</dbReference>
<dbReference type="Gene3D" id="3.30.565.10">
    <property type="entry name" value="Histidine kinase-like ATPase, C-terminal domain"/>
    <property type="match status" value="1"/>
</dbReference>
<dbReference type="InterPro" id="IPR003661">
    <property type="entry name" value="HisK_dim/P_dom"/>
</dbReference>
<dbReference type="AlphaFoldDB" id="Q1JW60"/>
<dbReference type="CDD" id="cd00082">
    <property type="entry name" value="HisKA"/>
    <property type="match status" value="1"/>
</dbReference>
<evidence type="ECO:0000256" key="3">
    <source>
        <dbReference type="ARBA" id="ARBA00012438"/>
    </source>
</evidence>
<dbReference type="Gene3D" id="6.10.340.10">
    <property type="match status" value="1"/>
</dbReference>
<evidence type="ECO:0000256" key="10">
    <source>
        <dbReference type="ARBA" id="ARBA00022989"/>
    </source>
</evidence>
<keyword evidence="4 13" id="KW-0597">Phosphoprotein</keyword>
<dbReference type="FunFam" id="1.10.287.130:FF:000004">
    <property type="entry name" value="Ethylene receptor 1"/>
    <property type="match status" value="1"/>
</dbReference>
<dbReference type="GO" id="GO:0016020">
    <property type="term" value="C:membrane"/>
    <property type="evidence" value="ECO:0007669"/>
    <property type="project" value="UniProtKB-SubCell"/>
</dbReference>
<sequence>MPHTATSNIGQKITTIVMLTSTIVLLMSLAASVYIQGTTFQDSMVDKMSTMARIIGDNSKEALALRKSYLAERVINSLELEPSIQLAYLFDRENKVTAQYRNKSESSLAQELKNSPFKIERISEARDSEKMKHFLDLRHLTIYSPVFHEGDYIGCVYLQMSQNLIIRNLLLFAVAALAMLAVTLGVAYLLTTRLKRLITHPLHQLVDRMNEVSSEQNYCCQKMPIINSDIVEIKTLLGGFCHMLKQIEKREKSLQQYSQGLETQVRERTKDLQQTNDELHVTIQELDDAKKAAQEASAAKSRFLANMSHEIRTPMIGVLGMAEQLMSRDLDDQDAELVKTIYSSGESLQAILNDLLDISKIEAGKLELDLHQFTPIETLDQAVELLADNAFKKGLELTTVTHTAVPSTLTGDAGRLRQIILNLLSNAIKFTGDGHIVVDMNWLPTNTTSGNLIVSVKDSGIGLDDAAKNNIFTAFTQADSSTSRKYGGTGLGLTIVKQLVGLMDGDISVRDNEDHGSIFTVTIPFKSIAISPVEPHATTVTTRCAIVASENQQLQHMLREHLEASGISVALCDNAKLAQNKMDKKSLPLDLLLLDSTLPGGAISLLKSLPQDLRPKVIFLGPRSQMFSHEEMSQLGIDTFLPKPVQTTALYQAIAPNTQTAHIKPETKTPAPQRSNNHRILLAEDNDVNQRLVQLILRPLDYQLTVVSNGQQAVEACEKEEFSLILMDCQMPLMDGYEAAQHIRQQVNTPIIALTAHAGEEDVQRCRDAGMIDYLCKPYRQIQLLDMLEKHLKKQVHR</sequence>
<evidence type="ECO:0000256" key="8">
    <source>
        <dbReference type="ARBA" id="ARBA00022777"/>
    </source>
</evidence>
<dbReference type="PROSITE" id="PS50110">
    <property type="entry name" value="RESPONSE_REGULATORY"/>
    <property type="match status" value="2"/>
</dbReference>
<reference evidence="17" key="1">
    <citation type="submission" date="2006-05" db="EMBL/GenBank/DDBJ databases">
        <title>Annotation of the draft genome assembly of Desulfuromonas acetoxidans DSM 684.</title>
        <authorList>
            <consortium name="US DOE Joint Genome Institute (JGI-ORNL)"/>
            <person name="Larimer F."/>
            <person name="Land M."/>
            <person name="Hauser L."/>
        </authorList>
    </citation>
    <scope>NUCLEOTIDE SEQUENCE [LARGE SCALE GENOMIC DNA]</scope>
    <source>
        <strain evidence="17">DSM 684</strain>
    </source>
</reference>